<name>A0A135UUC8_9PEZI</name>
<reference evidence="2 3" key="1">
    <citation type="submission" date="2014-02" db="EMBL/GenBank/DDBJ databases">
        <title>The genome sequence of Colletotrichum salicis CBS 607.94.</title>
        <authorList>
            <person name="Baroncelli R."/>
            <person name="Thon M.R."/>
        </authorList>
    </citation>
    <scope>NUCLEOTIDE SEQUENCE [LARGE SCALE GENOMIC DNA]</scope>
    <source>
        <strain evidence="2 3">CBS 607.94</strain>
    </source>
</reference>
<feature type="region of interest" description="Disordered" evidence="1">
    <location>
        <begin position="1"/>
        <end position="75"/>
    </location>
</feature>
<accession>A0A135UUC8</accession>
<evidence type="ECO:0000313" key="3">
    <source>
        <dbReference type="Proteomes" id="UP000070121"/>
    </source>
</evidence>
<gene>
    <name evidence="2" type="ORF">CSAL01_08136</name>
</gene>
<proteinExistence type="predicted"/>
<keyword evidence="3" id="KW-1185">Reference proteome</keyword>
<dbReference type="OrthoDB" id="4851647at2759"/>
<dbReference type="Proteomes" id="UP000070121">
    <property type="component" value="Unassembled WGS sequence"/>
</dbReference>
<evidence type="ECO:0000313" key="2">
    <source>
        <dbReference type="EMBL" id="KXH63957.1"/>
    </source>
</evidence>
<evidence type="ECO:0000256" key="1">
    <source>
        <dbReference type="SAM" id="MobiDB-lite"/>
    </source>
</evidence>
<feature type="compositionally biased region" description="Basic and acidic residues" evidence="1">
    <location>
        <begin position="61"/>
        <end position="75"/>
    </location>
</feature>
<dbReference type="AlphaFoldDB" id="A0A135UUC8"/>
<organism evidence="2 3">
    <name type="scientific">Colletotrichum salicis</name>
    <dbReference type="NCBI Taxonomy" id="1209931"/>
    <lineage>
        <taxon>Eukaryota</taxon>
        <taxon>Fungi</taxon>
        <taxon>Dikarya</taxon>
        <taxon>Ascomycota</taxon>
        <taxon>Pezizomycotina</taxon>
        <taxon>Sordariomycetes</taxon>
        <taxon>Hypocreomycetidae</taxon>
        <taxon>Glomerellales</taxon>
        <taxon>Glomerellaceae</taxon>
        <taxon>Colletotrichum</taxon>
        <taxon>Colletotrichum acutatum species complex</taxon>
    </lineage>
</organism>
<comment type="caution">
    <text evidence="2">The sequence shown here is derived from an EMBL/GenBank/DDBJ whole genome shotgun (WGS) entry which is preliminary data.</text>
</comment>
<dbReference type="EMBL" id="JFFI01001030">
    <property type="protein sequence ID" value="KXH63957.1"/>
    <property type="molecule type" value="Genomic_DNA"/>
</dbReference>
<sequence length="75" mass="7940">MGFIPPHILKAKAASQDVSAEEREASQRTLDLDGARRVEREGKGGDGEKGTARGGSASSTEAKEGQEKGEVEKKK</sequence>
<protein>
    <submittedName>
        <fullName evidence="2">Uncharacterized protein</fullName>
    </submittedName>
</protein>
<feature type="compositionally biased region" description="Basic and acidic residues" evidence="1">
    <location>
        <begin position="20"/>
        <end position="51"/>
    </location>
</feature>